<organism evidence="12 13">
    <name type="scientific">Trichostrongylus colubriformis</name>
    <name type="common">Black scour worm</name>
    <dbReference type="NCBI Taxonomy" id="6319"/>
    <lineage>
        <taxon>Eukaryota</taxon>
        <taxon>Metazoa</taxon>
        <taxon>Ecdysozoa</taxon>
        <taxon>Nematoda</taxon>
        <taxon>Chromadorea</taxon>
        <taxon>Rhabditida</taxon>
        <taxon>Rhabditina</taxon>
        <taxon>Rhabditomorpha</taxon>
        <taxon>Strongyloidea</taxon>
        <taxon>Trichostrongylidae</taxon>
        <taxon>Trichostrongylus</taxon>
    </lineage>
</organism>
<keyword evidence="4 12" id="KW-0645">Protease</keyword>
<feature type="domain" description="Peptidase A1" evidence="11">
    <location>
        <begin position="1"/>
        <end position="154"/>
    </location>
</feature>
<name>A0AAN8F079_TRICO</name>
<keyword evidence="13" id="KW-1185">Reference proteome</keyword>
<protein>
    <submittedName>
        <fullName evidence="12">Eukaryotic aspartyl protease</fullName>
    </submittedName>
</protein>
<dbReference type="GO" id="GO:0004190">
    <property type="term" value="F:aspartic-type endopeptidase activity"/>
    <property type="evidence" value="ECO:0007669"/>
    <property type="project" value="UniProtKB-KW"/>
</dbReference>
<dbReference type="SUPFAM" id="SSF50630">
    <property type="entry name" value="Acid proteases"/>
    <property type="match status" value="1"/>
</dbReference>
<evidence type="ECO:0000256" key="9">
    <source>
        <dbReference type="ARBA" id="ARBA00023157"/>
    </source>
</evidence>
<comment type="similarity">
    <text evidence="2">Belongs to the peptidase A1 family.</text>
</comment>
<evidence type="ECO:0000256" key="5">
    <source>
        <dbReference type="ARBA" id="ARBA00022729"/>
    </source>
</evidence>
<evidence type="ECO:0000256" key="2">
    <source>
        <dbReference type="ARBA" id="ARBA00007447"/>
    </source>
</evidence>
<dbReference type="InterPro" id="IPR033121">
    <property type="entry name" value="PEPTIDASE_A1"/>
</dbReference>
<accession>A0AAN8F079</accession>
<evidence type="ECO:0000256" key="10">
    <source>
        <dbReference type="ARBA" id="ARBA00023180"/>
    </source>
</evidence>
<dbReference type="InterPro" id="IPR021109">
    <property type="entry name" value="Peptidase_aspartic_dom_sf"/>
</dbReference>
<keyword evidence="5" id="KW-0732">Signal</keyword>
<dbReference type="Gene3D" id="2.40.70.10">
    <property type="entry name" value="Acid Proteases"/>
    <property type="match status" value="1"/>
</dbReference>
<reference evidence="12 13" key="1">
    <citation type="submission" date="2019-10" db="EMBL/GenBank/DDBJ databases">
        <title>Assembly and Annotation for the nematode Trichostrongylus colubriformis.</title>
        <authorList>
            <person name="Martin J."/>
        </authorList>
    </citation>
    <scope>NUCLEOTIDE SEQUENCE [LARGE SCALE GENOMIC DNA]</scope>
    <source>
        <strain evidence="12">G859</strain>
        <tissue evidence="12">Whole worm</tissue>
    </source>
</reference>
<dbReference type="PANTHER" id="PTHR47966">
    <property type="entry name" value="BETA-SITE APP-CLEAVING ENZYME, ISOFORM A-RELATED"/>
    <property type="match status" value="1"/>
</dbReference>
<evidence type="ECO:0000313" key="13">
    <source>
        <dbReference type="Proteomes" id="UP001331761"/>
    </source>
</evidence>
<evidence type="ECO:0000256" key="4">
    <source>
        <dbReference type="ARBA" id="ARBA00022670"/>
    </source>
</evidence>
<comment type="subcellular location">
    <subcellularLocation>
        <location evidence="1">Secreted</location>
    </subcellularLocation>
</comment>
<evidence type="ECO:0000259" key="11">
    <source>
        <dbReference type="PROSITE" id="PS51767"/>
    </source>
</evidence>
<keyword evidence="6" id="KW-0064">Aspartyl protease</keyword>
<dbReference type="FunFam" id="2.40.70.10:FF:000058">
    <property type="entry name" value="ASpartyl Protease"/>
    <property type="match status" value="1"/>
</dbReference>
<keyword evidence="9" id="KW-1015">Disulfide bond</keyword>
<dbReference type="CDD" id="cd05471">
    <property type="entry name" value="pepsin_like"/>
    <property type="match status" value="1"/>
</dbReference>
<dbReference type="AlphaFoldDB" id="A0AAN8F079"/>
<dbReference type="GO" id="GO:0006508">
    <property type="term" value="P:proteolysis"/>
    <property type="evidence" value="ECO:0007669"/>
    <property type="project" value="UniProtKB-KW"/>
</dbReference>
<evidence type="ECO:0000256" key="8">
    <source>
        <dbReference type="ARBA" id="ARBA00023145"/>
    </source>
</evidence>
<comment type="caution">
    <text evidence="12">The sequence shown here is derived from an EMBL/GenBank/DDBJ whole genome shotgun (WGS) entry which is preliminary data.</text>
</comment>
<evidence type="ECO:0000256" key="3">
    <source>
        <dbReference type="ARBA" id="ARBA00022525"/>
    </source>
</evidence>
<evidence type="ECO:0000313" key="12">
    <source>
        <dbReference type="EMBL" id="KAK5971166.1"/>
    </source>
</evidence>
<dbReference type="InterPro" id="IPR001461">
    <property type="entry name" value="Aspartic_peptidase_A1"/>
</dbReference>
<keyword evidence="3" id="KW-0964">Secreted</keyword>
<dbReference type="PANTHER" id="PTHR47966:SF45">
    <property type="entry name" value="PEPTIDASE A1 DOMAIN-CONTAINING PROTEIN"/>
    <property type="match status" value="1"/>
</dbReference>
<keyword evidence="8" id="KW-0865">Zymogen</keyword>
<dbReference type="EMBL" id="WIXE01018148">
    <property type="protein sequence ID" value="KAK5971166.1"/>
    <property type="molecule type" value="Genomic_DNA"/>
</dbReference>
<evidence type="ECO:0000256" key="1">
    <source>
        <dbReference type="ARBA" id="ARBA00004613"/>
    </source>
</evidence>
<gene>
    <name evidence="12" type="ORF">GCK32_020601</name>
</gene>
<dbReference type="Pfam" id="PF00026">
    <property type="entry name" value="Asp"/>
    <property type="match status" value="1"/>
</dbReference>
<dbReference type="GO" id="GO:0005764">
    <property type="term" value="C:lysosome"/>
    <property type="evidence" value="ECO:0007669"/>
    <property type="project" value="TreeGrafter"/>
</dbReference>
<keyword evidence="7" id="KW-0378">Hydrolase</keyword>
<proteinExistence type="inferred from homology"/>
<evidence type="ECO:0000256" key="6">
    <source>
        <dbReference type="ARBA" id="ARBA00022750"/>
    </source>
</evidence>
<dbReference type="Proteomes" id="UP001331761">
    <property type="component" value="Unassembled WGS sequence"/>
</dbReference>
<dbReference type="PROSITE" id="PS51767">
    <property type="entry name" value="PEPTIDASE_A1"/>
    <property type="match status" value="1"/>
</dbReference>
<feature type="non-terminal residue" evidence="12">
    <location>
        <position position="1"/>
    </location>
</feature>
<dbReference type="PRINTS" id="PR00792">
    <property type="entry name" value="PEPSIN"/>
</dbReference>
<keyword evidence="10" id="KW-0325">Glycoprotein</keyword>
<evidence type="ECO:0000256" key="7">
    <source>
        <dbReference type="ARBA" id="ARBA00022801"/>
    </source>
</evidence>
<dbReference type="GO" id="GO:0005576">
    <property type="term" value="C:extracellular region"/>
    <property type="evidence" value="ECO:0007669"/>
    <property type="project" value="UniProtKB-SubCell"/>
</dbReference>
<dbReference type="InterPro" id="IPR034164">
    <property type="entry name" value="Pepsin-like_dom"/>
</dbReference>
<sequence>FTYGGNDTENCGEVIAYEDITQPFYWQFRMKKFSAGTFTIEKDWEVISDTGTSFIGVPTFVANMIAYTFDAEYDEQNGIFLVKCGTNVTFDLTIGKNVYTIESKNLVYEIEGICLITMFPMDAAGFGPQWILGDPFIRQYCNIYDMGKQKIGFAKPLKK</sequence>